<accession>A0A8J5HEG0</accession>
<evidence type="ECO:0000313" key="8">
    <source>
        <dbReference type="EMBL" id="KAG6516069.1"/>
    </source>
</evidence>
<keyword evidence="7" id="KW-0812">Transmembrane</keyword>
<evidence type="ECO:0000313" key="9">
    <source>
        <dbReference type="Proteomes" id="UP000734854"/>
    </source>
</evidence>
<keyword evidence="2" id="KW-0808">Transferase</keyword>
<proteinExistence type="predicted"/>
<evidence type="ECO:0000256" key="6">
    <source>
        <dbReference type="SAM" id="MobiDB-lite"/>
    </source>
</evidence>
<sequence>MPSSKTPRKTSVKTHLLAAHSFPLEALIQASASHSAFIAIPLLGHFLLPIPNGIIHFPSSNLSGANTSGASQIVGFLWIEYAFTRRMVPGGTREPTTKHLPEDSCGSSRGAAGEKIRRRAMEVVALAHGKVLITGGYLILERPNAGIVFTTTPCFYAIVKPLDSINPFVKQAVQYAIAAFKVLILQSWEAMISILAEIRCKLEPVVVWNTTALAVLLTVWLKDLSLLSYLSDKVPVSALSHTVEDTSVYGTQSFYIKTCNLGINMPVSFSIRDDRPRHRNRVEVDPGLFSFGFLQDPGSSILQNGLSRRVLLSIGFAAASDSDSASASVAALVGGVNRVEEDEENIDPALGRACAADHALFSGTAVLNTSGGRVAEDPLASDVVFLHVTAAVVAILISFRLFAIVILSFLCALVIVLTTQLVGDIPCVVPLPGVLQPPASQVPTHGWNPTPADFLCVSKPNSTLYIRISAPN</sequence>
<keyword evidence="7" id="KW-1133">Transmembrane helix</keyword>
<feature type="region of interest" description="Disordered" evidence="6">
    <location>
        <begin position="92"/>
        <end position="111"/>
    </location>
</feature>
<evidence type="ECO:0000256" key="4">
    <source>
        <dbReference type="ARBA" id="ARBA00022777"/>
    </source>
</evidence>
<dbReference type="GO" id="GO:0005777">
    <property type="term" value="C:peroxisome"/>
    <property type="evidence" value="ECO:0007669"/>
    <property type="project" value="TreeGrafter"/>
</dbReference>
<evidence type="ECO:0000256" key="2">
    <source>
        <dbReference type="ARBA" id="ARBA00022679"/>
    </source>
</evidence>
<reference evidence="8 9" key="1">
    <citation type="submission" date="2020-08" db="EMBL/GenBank/DDBJ databases">
        <title>Plant Genome Project.</title>
        <authorList>
            <person name="Zhang R.-G."/>
        </authorList>
    </citation>
    <scope>NUCLEOTIDE SEQUENCE [LARGE SCALE GENOMIC DNA]</scope>
    <source>
        <tissue evidence="8">Rhizome</tissue>
    </source>
</reference>
<dbReference type="PANTHER" id="PTHR31814:SF2">
    <property type="entry name" value="PHOSPHOMEVALONATE KINASE"/>
    <property type="match status" value="1"/>
</dbReference>
<dbReference type="GO" id="GO:0005524">
    <property type="term" value="F:ATP binding"/>
    <property type="evidence" value="ECO:0007669"/>
    <property type="project" value="UniProtKB-KW"/>
</dbReference>
<comment type="pathway">
    <text evidence="1">Isoprenoid biosynthesis; isopentenyl diphosphate biosynthesis via mevalonate pathway.</text>
</comment>
<keyword evidence="5" id="KW-0067">ATP-binding</keyword>
<dbReference type="GO" id="GO:0010142">
    <property type="term" value="P:farnesyl diphosphate biosynthetic process, mevalonate pathway"/>
    <property type="evidence" value="ECO:0007669"/>
    <property type="project" value="TreeGrafter"/>
</dbReference>
<dbReference type="InterPro" id="IPR035102">
    <property type="entry name" value="Phosphomevalonate_kinase"/>
</dbReference>
<organism evidence="8 9">
    <name type="scientific">Zingiber officinale</name>
    <name type="common">Ginger</name>
    <name type="synonym">Amomum zingiber</name>
    <dbReference type="NCBI Taxonomy" id="94328"/>
    <lineage>
        <taxon>Eukaryota</taxon>
        <taxon>Viridiplantae</taxon>
        <taxon>Streptophyta</taxon>
        <taxon>Embryophyta</taxon>
        <taxon>Tracheophyta</taxon>
        <taxon>Spermatophyta</taxon>
        <taxon>Magnoliopsida</taxon>
        <taxon>Liliopsida</taxon>
        <taxon>Zingiberales</taxon>
        <taxon>Zingiberaceae</taxon>
        <taxon>Zingiber</taxon>
    </lineage>
</organism>
<evidence type="ECO:0000256" key="1">
    <source>
        <dbReference type="ARBA" id="ARBA00005092"/>
    </source>
</evidence>
<dbReference type="GO" id="GO:0019287">
    <property type="term" value="P:isopentenyl diphosphate biosynthetic process, mevalonate pathway"/>
    <property type="evidence" value="ECO:0007669"/>
    <property type="project" value="TreeGrafter"/>
</dbReference>
<gene>
    <name evidence="8" type="ORF">ZIOFF_026517</name>
</gene>
<dbReference type="PANTHER" id="PTHR31814">
    <property type="match status" value="1"/>
</dbReference>
<evidence type="ECO:0000256" key="7">
    <source>
        <dbReference type="SAM" id="Phobius"/>
    </source>
</evidence>
<comment type="caution">
    <text evidence="8">The sequence shown here is derived from an EMBL/GenBank/DDBJ whole genome shotgun (WGS) entry which is preliminary data.</text>
</comment>
<keyword evidence="4" id="KW-0418">Kinase</keyword>
<dbReference type="GO" id="GO:0004631">
    <property type="term" value="F:phosphomevalonate kinase activity"/>
    <property type="evidence" value="ECO:0007669"/>
    <property type="project" value="TreeGrafter"/>
</dbReference>
<feature type="transmembrane region" description="Helical" evidence="7">
    <location>
        <begin position="384"/>
        <end position="417"/>
    </location>
</feature>
<keyword evidence="7" id="KW-0472">Membrane</keyword>
<name>A0A8J5HEG0_ZINOF</name>
<dbReference type="AlphaFoldDB" id="A0A8J5HEG0"/>
<keyword evidence="9" id="KW-1185">Reference proteome</keyword>
<evidence type="ECO:0000256" key="3">
    <source>
        <dbReference type="ARBA" id="ARBA00022741"/>
    </source>
</evidence>
<dbReference type="EMBL" id="JACMSC010000007">
    <property type="protein sequence ID" value="KAG6516069.1"/>
    <property type="molecule type" value="Genomic_DNA"/>
</dbReference>
<keyword evidence="3" id="KW-0547">Nucleotide-binding</keyword>
<dbReference type="Proteomes" id="UP000734854">
    <property type="component" value="Unassembled WGS sequence"/>
</dbReference>
<protein>
    <submittedName>
        <fullName evidence="8">Uncharacterized protein</fullName>
    </submittedName>
</protein>
<evidence type="ECO:0000256" key="5">
    <source>
        <dbReference type="ARBA" id="ARBA00022840"/>
    </source>
</evidence>